<gene>
    <name evidence="1" type="ORF">SBP1_gp070</name>
</gene>
<evidence type="ECO:0000313" key="1">
    <source>
        <dbReference type="EMBL" id="AZU99662.1"/>
    </source>
</evidence>
<dbReference type="Proteomes" id="UP000290131">
    <property type="component" value="Segment"/>
</dbReference>
<sequence>MKNELSVEMLQSIAPKSVQKLIDQQYVDDVNALINDPDTASFVRDTLISSSDVIKQGRYTFEQYINACKYATFKSMGETNISSFIKTFPDKYQDWLAQGKSDKEISRYVSAFANSKCVEEVIKKVSISFYVQNMDIRQKALNVQAEIMMTATSEKVRSDAANSVLTHTKPPEEENAKLQVDINVNENSSHVGELRETMRKMAELQQQIIAGGGMTAQQVAHTPIIEGEIEDVDDE</sequence>
<reference evidence="1" key="1">
    <citation type="submission" date="2018-12" db="EMBL/GenBank/DDBJ databases">
        <title>Characterization of a N4-like bacteriophage infecting a coral-derived Vibrio strain.</title>
        <authorList>
            <person name="Huang S."/>
        </authorList>
    </citation>
    <scope>NUCLEOTIDE SEQUENCE [LARGE SCALE GENOMIC DNA]</scope>
</reference>
<protein>
    <submittedName>
        <fullName evidence="1">Uncharacterized protein</fullName>
    </submittedName>
</protein>
<accession>A0A3T0IIL7</accession>
<keyword evidence="2" id="KW-1185">Reference proteome</keyword>
<dbReference type="EMBL" id="MK301608">
    <property type="protein sequence ID" value="AZU99662.1"/>
    <property type="molecule type" value="Genomic_DNA"/>
</dbReference>
<evidence type="ECO:0000313" key="2">
    <source>
        <dbReference type="Proteomes" id="UP000290131"/>
    </source>
</evidence>
<name>A0A3T0IIL7_9CAUD</name>
<organism evidence="1">
    <name type="scientific">Vibrio virus vB_VspP_SBP1</name>
    <dbReference type="NCBI Taxonomy" id="2500581"/>
    <lineage>
        <taxon>Viruses</taxon>
        <taxon>Duplodnaviria</taxon>
        <taxon>Heunggongvirae</taxon>
        <taxon>Uroviricota</taxon>
        <taxon>Caudoviricetes</taxon>
        <taxon>Schitoviridae</taxon>
        <taxon>Electravirus</taxon>
        <taxon>Electravirus Sbp1</taxon>
    </lineage>
</organism>
<proteinExistence type="predicted"/>